<dbReference type="SUPFAM" id="SSF46689">
    <property type="entry name" value="Homeodomain-like"/>
    <property type="match status" value="1"/>
</dbReference>
<dbReference type="SUPFAM" id="SSF48498">
    <property type="entry name" value="Tetracyclin repressor-like, C-terminal domain"/>
    <property type="match status" value="1"/>
</dbReference>
<dbReference type="RefSeq" id="WP_377254785.1">
    <property type="nucleotide sequence ID" value="NZ_JBHLUH010000056.1"/>
</dbReference>
<dbReference type="Gene3D" id="1.10.357.10">
    <property type="entry name" value="Tetracycline Repressor, domain 2"/>
    <property type="match status" value="1"/>
</dbReference>
<dbReference type="InterPro" id="IPR009057">
    <property type="entry name" value="Homeodomain-like_sf"/>
</dbReference>
<evidence type="ECO:0000256" key="2">
    <source>
        <dbReference type="PROSITE-ProRule" id="PRU00335"/>
    </source>
</evidence>
<name>A0ABV6M9G2_9ACTN</name>
<keyword evidence="5" id="KW-1185">Reference proteome</keyword>
<gene>
    <name evidence="4" type="ORF">ACFFIA_25740</name>
</gene>
<dbReference type="PANTHER" id="PTHR30055">
    <property type="entry name" value="HTH-TYPE TRANSCRIPTIONAL REGULATOR RUTR"/>
    <property type="match status" value="1"/>
</dbReference>
<evidence type="ECO:0000313" key="5">
    <source>
        <dbReference type="Proteomes" id="UP001589867"/>
    </source>
</evidence>
<dbReference type="Proteomes" id="UP001589867">
    <property type="component" value="Unassembled WGS sequence"/>
</dbReference>
<organism evidence="4 5">
    <name type="scientific">Phytohabitans kaempferiae</name>
    <dbReference type="NCBI Taxonomy" id="1620943"/>
    <lineage>
        <taxon>Bacteria</taxon>
        <taxon>Bacillati</taxon>
        <taxon>Actinomycetota</taxon>
        <taxon>Actinomycetes</taxon>
        <taxon>Micromonosporales</taxon>
        <taxon>Micromonosporaceae</taxon>
    </lineage>
</organism>
<dbReference type="PROSITE" id="PS01081">
    <property type="entry name" value="HTH_TETR_1"/>
    <property type="match status" value="1"/>
</dbReference>
<evidence type="ECO:0000259" key="3">
    <source>
        <dbReference type="PROSITE" id="PS50977"/>
    </source>
</evidence>
<proteinExistence type="predicted"/>
<dbReference type="EMBL" id="JBHLUH010000056">
    <property type="protein sequence ID" value="MFC0531048.1"/>
    <property type="molecule type" value="Genomic_DNA"/>
</dbReference>
<dbReference type="InterPro" id="IPR001647">
    <property type="entry name" value="HTH_TetR"/>
</dbReference>
<feature type="domain" description="HTH tetR-type" evidence="3">
    <location>
        <begin position="11"/>
        <end position="71"/>
    </location>
</feature>
<dbReference type="PRINTS" id="PR00455">
    <property type="entry name" value="HTHTETR"/>
</dbReference>
<dbReference type="InterPro" id="IPR036271">
    <property type="entry name" value="Tet_transcr_reg_TetR-rel_C_sf"/>
</dbReference>
<keyword evidence="1 2" id="KW-0238">DNA-binding</keyword>
<accession>A0ABV6M9G2</accession>
<reference evidence="4 5" key="1">
    <citation type="submission" date="2024-09" db="EMBL/GenBank/DDBJ databases">
        <authorList>
            <person name="Sun Q."/>
            <person name="Mori K."/>
        </authorList>
    </citation>
    <scope>NUCLEOTIDE SEQUENCE [LARGE SCALE GENOMIC DNA]</scope>
    <source>
        <strain evidence="4 5">TBRC 3947</strain>
    </source>
</reference>
<evidence type="ECO:0000313" key="4">
    <source>
        <dbReference type="EMBL" id="MFC0531048.1"/>
    </source>
</evidence>
<feature type="DNA-binding region" description="H-T-H motif" evidence="2">
    <location>
        <begin position="34"/>
        <end position="53"/>
    </location>
</feature>
<dbReference type="InterPro" id="IPR050109">
    <property type="entry name" value="HTH-type_TetR-like_transc_reg"/>
</dbReference>
<dbReference type="InterPro" id="IPR023772">
    <property type="entry name" value="DNA-bd_HTH_TetR-type_CS"/>
</dbReference>
<protein>
    <submittedName>
        <fullName evidence="4">TetR/AcrR family transcriptional regulator</fullName>
    </submittedName>
</protein>
<sequence length="235" mass="25768">MVRTVNERDYAARRDAILTAAYRLIAVKGYQQMTIQDLLDDLGISKGAFYHYFDSKPALLDAFIDRAIDAFEQRLAPIVAADDRSPLDRLGQVLAVLAGGRICDRAFLSALRVLYSDDNAVVMQRSRVAGVRRFGPLLAPILAQGTAAGVFRVEHPEPVAAALVAIVQDMVDATGRLLLDHADLPAVDAVVSAYTDIVERTLGVPPGSMELLDRHVLGQWIGEFGQWIGEYRGHR</sequence>
<dbReference type="PANTHER" id="PTHR30055:SF226">
    <property type="entry name" value="HTH-TYPE TRANSCRIPTIONAL REGULATOR PKSA"/>
    <property type="match status" value="1"/>
</dbReference>
<comment type="caution">
    <text evidence="4">The sequence shown here is derived from an EMBL/GenBank/DDBJ whole genome shotgun (WGS) entry which is preliminary data.</text>
</comment>
<dbReference type="PROSITE" id="PS50977">
    <property type="entry name" value="HTH_TETR_2"/>
    <property type="match status" value="1"/>
</dbReference>
<evidence type="ECO:0000256" key="1">
    <source>
        <dbReference type="ARBA" id="ARBA00023125"/>
    </source>
</evidence>
<dbReference type="Pfam" id="PF00440">
    <property type="entry name" value="TetR_N"/>
    <property type="match status" value="1"/>
</dbReference>